<organism evidence="2 3">
    <name type="scientific">Hyphococcus lacteus</name>
    <dbReference type="NCBI Taxonomy" id="3143536"/>
    <lineage>
        <taxon>Bacteria</taxon>
        <taxon>Pseudomonadati</taxon>
        <taxon>Pseudomonadota</taxon>
        <taxon>Alphaproteobacteria</taxon>
        <taxon>Parvularculales</taxon>
        <taxon>Parvularculaceae</taxon>
        <taxon>Hyphococcus</taxon>
    </lineage>
</organism>
<keyword evidence="1" id="KW-0812">Transmembrane</keyword>
<accession>A0ABV3Z284</accession>
<keyword evidence="3" id="KW-1185">Reference proteome</keyword>
<evidence type="ECO:0000256" key="1">
    <source>
        <dbReference type="SAM" id="Phobius"/>
    </source>
</evidence>
<protein>
    <submittedName>
        <fullName evidence="2">Uncharacterized protein</fullName>
    </submittedName>
</protein>
<name>A0ABV3Z284_9PROT</name>
<feature type="transmembrane region" description="Helical" evidence="1">
    <location>
        <begin position="142"/>
        <end position="160"/>
    </location>
</feature>
<evidence type="ECO:0000313" key="3">
    <source>
        <dbReference type="Proteomes" id="UP001560685"/>
    </source>
</evidence>
<keyword evidence="1" id="KW-0472">Membrane</keyword>
<feature type="transmembrane region" description="Helical" evidence="1">
    <location>
        <begin position="72"/>
        <end position="97"/>
    </location>
</feature>
<sequence length="180" mass="20932">MLGSFLILMGFLAVCGGLYWHWRGKVSAELTEGAAYEWEFFQKREPEFLGDMSEQEFHAIYRRVNEPRFPGYALAALATFLVSLPVTLGLLGFSQWVGQKLGILPQPVEIVRYVNLGEVKVAQSWQCGPECQLYIAEAFSGFYYFFGVVIVWLVIVWFFMRRFHKRRPGYLRDEIIRARQ</sequence>
<comment type="caution">
    <text evidence="2">The sequence shown here is derived from an EMBL/GenBank/DDBJ whole genome shotgun (WGS) entry which is preliminary data.</text>
</comment>
<keyword evidence="1" id="KW-1133">Transmembrane helix</keyword>
<gene>
    <name evidence="2" type="ORF">ABFZ84_04995</name>
</gene>
<evidence type="ECO:0000313" key="2">
    <source>
        <dbReference type="EMBL" id="MEX6632899.1"/>
    </source>
</evidence>
<dbReference type="RefSeq" id="WP_369312833.1">
    <property type="nucleotide sequence ID" value="NZ_JBEHZE010000001.1"/>
</dbReference>
<dbReference type="Proteomes" id="UP001560685">
    <property type="component" value="Unassembled WGS sequence"/>
</dbReference>
<feature type="transmembrane region" description="Helical" evidence="1">
    <location>
        <begin position="6"/>
        <end position="22"/>
    </location>
</feature>
<dbReference type="EMBL" id="JBEHZE010000001">
    <property type="protein sequence ID" value="MEX6632899.1"/>
    <property type="molecule type" value="Genomic_DNA"/>
</dbReference>
<proteinExistence type="predicted"/>
<reference evidence="2 3" key="1">
    <citation type="submission" date="2024-05" db="EMBL/GenBank/DDBJ databases">
        <title>Three bacterial strains, DH-69, EH-24, and ECK-19 isolated from coastal sediments.</title>
        <authorList>
            <person name="Ye Y.-Q."/>
            <person name="Du Z.-J."/>
        </authorList>
    </citation>
    <scope>NUCLEOTIDE SEQUENCE [LARGE SCALE GENOMIC DNA]</scope>
    <source>
        <strain evidence="2 3">ECK-19</strain>
    </source>
</reference>